<feature type="transmembrane region" description="Helical" evidence="1">
    <location>
        <begin position="6"/>
        <end position="23"/>
    </location>
</feature>
<organism evidence="2 3">
    <name type="scientific">Microscilla marina ATCC 23134</name>
    <dbReference type="NCBI Taxonomy" id="313606"/>
    <lineage>
        <taxon>Bacteria</taxon>
        <taxon>Pseudomonadati</taxon>
        <taxon>Bacteroidota</taxon>
        <taxon>Cytophagia</taxon>
        <taxon>Cytophagales</taxon>
        <taxon>Microscillaceae</taxon>
        <taxon>Microscilla</taxon>
    </lineage>
</organism>
<dbReference type="SUPFAM" id="SSF54427">
    <property type="entry name" value="NTF2-like"/>
    <property type="match status" value="1"/>
</dbReference>
<evidence type="ECO:0008006" key="4">
    <source>
        <dbReference type="Google" id="ProtNLM"/>
    </source>
</evidence>
<comment type="caution">
    <text evidence="2">The sequence shown here is derived from an EMBL/GenBank/DDBJ whole genome shotgun (WGS) entry which is preliminary data.</text>
</comment>
<evidence type="ECO:0000313" key="2">
    <source>
        <dbReference type="EMBL" id="EAY28998.1"/>
    </source>
</evidence>
<dbReference type="eggNOG" id="ENOG50331CG">
    <property type="taxonomic scope" value="Bacteria"/>
</dbReference>
<evidence type="ECO:0000256" key="1">
    <source>
        <dbReference type="SAM" id="Phobius"/>
    </source>
</evidence>
<dbReference type="EMBL" id="AAWS01000013">
    <property type="protein sequence ID" value="EAY28998.1"/>
    <property type="molecule type" value="Genomic_DNA"/>
</dbReference>
<dbReference type="AlphaFoldDB" id="A1ZL32"/>
<dbReference type="OrthoDB" id="8445243at2"/>
<proteinExistence type="predicted"/>
<keyword evidence="1" id="KW-0812">Transmembrane</keyword>
<protein>
    <recommendedName>
        <fullName evidence="4">Nuclear transport factor 2 family protein</fullName>
    </recommendedName>
</protein>
<dbReference type="Pfam" id="PF12893">
    <property type="entry name" value="Lumazine_bd_2"/>
    <property type="match status" value="1"/>
</dbReference>
<evidence type="ECO:0000313" key="3">
    <source>
        <dbReference type="Proteomes" id="UP000004095"/>
    </source>
</evidence>
<keyword evidence="3" id="KW-1185">Reference proteome</keyword>
<dbReference type="Proteomes" id="UP000004095">
    <property type="component" value="Unassembled WGS sequence"/>
</dbReference>
<reference evidence="2 3" key="1">
    <citation type="submission" date="2007-01" db="EMBL/GenBank/DDBJ databases">
        <authorList>
            <person name="Haygood M."/>
            <person name="Podell S."/>
            <person name="Anderson C."/>
            <person name="Hopkinson B."/>
            <person name="Roe K."/>
            <person name="Barbeau K."/>
            <person name="Gaasterland T."/>
            <person name="Ferriera S."/>
            <person name="Johnson J."/>
            <person name="Kravitz S."/>
            <person name="Beeson K."/>
            <person name="Sutton G."/>
            <person name="Rogers Y.-H."/>
            <person name="Friedman R."/>
            <person name="Frazier M."/>
            <person name="Venter J.C."/>
        </authorList>
    </citation>
    <scope>NUCLEOTIDE SEQUENCE [LARGE SCALE GENOMIC DNA]</scope>
    <source>
        <strain evidence="2 3">ATCC 23134</strain>
    </source>
</reference>
<gene>
    <name evidence="2" type="ORF">M23134_00152</name>
</gene>
<keyword evidence="1" id="KW-1133">Transmembrane helix</keyword>
<dbReference type="Gene3D" id="3.10.450.50">
    <property type="match status" value="1"/>
</dbReference>
<dbReference type="InterPro" id="IPR032710">
    <property type="entry name" value="NTF2-like_dom_sf"/>
</dbReference>
<accession>A1ZL32</accession>
<dbReference type="RefSeq" id="WP_002697207.1">
    <property type="nucleotide sequence ID" value="NZ_AAWS01000013.1"/>
</dbReference>
<keyword evidence="1" id="KW-0472">Membrane</keyword>
<name>A1ZL32_MICM2</name>
<sequence length="157" mass="18270">MYIKKSWITLFAMIAIVPLLAFTKLRYDNATKKAEVKQHILKSYIHGAFNELNPEAMAKGFHPEFAIFSQGSKDKLRRYPIGKWVAGVKKRKAKPDFDPEKNKWAHKFPMVDVTGNTASAKVELYKKGKLVYTDYLSLYKYDDGWRIVAKVYHKHKK</sequence>
<dbReference type="InterPro" id="IPR039437">
    <property type="entry name" value="FrzH/put_lumazine-bd"/>
</dbReference>